<sequence length="61" mass="6747">MEEIVGKWSSFTVSNDDEGVVGLDDSLLKDGAANLKFCLVGKTLLKKPFNKRVFKDVKSDL</sequence>
<accession>A0A2P5DKK6</accession>
<dbReference type="AlphaFoldDB" id="A0A2P5DKK6"/>
<dbReference type="InParanoid" id="A0A2P5DKK6"/>
<evidence type="ECO:0000313" key="2">
    <source>
        <dbReference type="Proteomes" id="UP000237000"/>
    </source>
</evidence>
<name>A0A2P5DKK6_TREOI</name>
<dbReference type="EMBL" id="JXTC01000264">
    <property type="protein sequence ID" value="PON73817.1"/>
    <property type="molecule type" value="Genomic_DNA"/>
</dbReference>
<keyword evidence="2" id="KW-1185">Reference proteome</keyword>
<proteinExistence type="predicted"/>
<organism evidence="1 2">
    <name type="scientific">Trema orientale</name>
    <name type="common">Charcoal tree</name>
    <name type="synonym">Celtis orientalis</name>
    <dbReference type="NCBI Taxonomy" id="63057"/>
    <lineage>
        <taxon>Eukaryota</taxon>
        <taxon>Viridiplantae</taxon>
        <taxon>Streptophyta</taxon>
        <taxon>Embryophyta</taxon>
        <taxon>Tracheophyta</taxon>
        <taxon>Spermatophyta</taxon>
        <taxon>Magnoliopsida</taxon>
        <taxon>eudicotyledons</taxon>
        <taxon>Gunneridae</taxon>
        <taxon>Pentapetalae</taxon>
        <taxon>rosids</taxon>
        <taxon>fabids</taxon>
        <taxon>Rosales</taxon>
        <taxon>Cannabaceae</taxon>
        <taxon>Trema</taxon>
    </lineage>
</organism>
<evidence type="ECO:0000313" key="1">
    <source>
        <dbReference type="EMBL" id="PON73817.1"/>
    </source>
</evidence>
<gene>
    <name evidence="1" type="ORF">TorRG33x02_248690</name>
</gene>
<reference evidence="2" key="1">
    <citation type="submission" date="2016-06" db="EMBL/GenBank/DDBJ databases">
        <title>Parallel loss of symbiosis genes in relatives of nitrogen-fixing non-legume Parasponia.</title>
        <authorList>
            <person name="Van Velzen R."/>
            <person name="Holmer R."/>
            <person name="Bu F."/>
            <person name="Rutten L."/>
            <person name="Van Zeijl A."/>
            <person name="Liu W."/>
            <person name="Santuari L."/>
            <person name="Cao Q."/>
            <person name="Sharma T."/>
            <person name="Shen D."/>
            <person name="Roswanjaya Y."/>
            <person name="Wardhani T."/>
            <person name="Kalhor M.S."/>
            <person name="Jansen J."/>
            <person name="Van den Hoogen J."/>
            <person name="Gungor B."/>
            <person name="Hartog M."/>
            <person name="Hontelez J."/>
            <person name="Verver J."/>
            <person name="Yang W.-C."/>
            <person name="Schijlen E."/>
            <person name="Repin R."/>
            <person name="Schilthuizen M."/>
            <person name="Schranz E."/>
            <person name="Heidstra R."/>
            <person name="Miyata K."/>
            <person name="Fedorova E."/>
            <person name="Kohlen W."/>
            <person name="Bisseling T."/>
            <person name="Smit S."/>
            <person name="Geurts R."/>
        </authorList>
    </citation>
    <scope>NUCLEOTIDE SEQUENCE [LARGE SCALE GENOMIC DNA]</scope>
    <source>
        <strain evidence="2">cv. RG33-2</strain>
    </source>
</reference>
<dbReference type="Proteomes" id="UP000237000">
    <property type="component" value="Unassembled WGS sequence"/>
</dbReference>
<comment type="caution">
    <text evidence="1">The sequence shown here is derived from an EMBL/GenBank/DDBJ whole genome shotgun (WGS) entry which is preliminary data.</text>
</comment>
<protein>
    <submittedName>
        <fullName evidence="1">Uncharacterized protein</fullName>
    </submittedName>
</protein>